<dbReference type="SMART" id="SM00219">
    <property type="entry name" value="TyrKc"/>
    <property type="match status" value="1"/>
</dbReference>
<keyword evidence="6" id="KW-1003">Cell membrane</keyword>
<keyword evidence="7" id="KW-0963">Cytoplasm</keyword>
<dbReference type="InterPro" id="IPR041390">
    <property type="entry name" value="FADK_N"/>
</dbReference>
<dbReference type="GO" id="GO:0005524">
    <property type="term" value="F:ATP binding"/>
    <property type="evidence" value="ECO:0007669"/>
    <property type="project" value="UniProtKB-UniRule"/>
</dbReference>
<dbReference type="Gene3D" id="2.30.29.30">
    <property type="entry name" value="Pleckstrin-homology domain (PH domain)/Phosphotyrosine-binding domain (PTB)"/>
    <property type="match status" value="1"/>
</dbReference>
<evidence type="ECO:0000256" key="15">
    <source>
        <dbReference type="ARBA" id="ARBA00023137"/>
    </source>
</evidence>
<evidence type="ECO:0000256" key="13">
    <source>
        <dbReference type="ARBA" id="ARBA00022949"/>
    </source>
</evidence>
<evidence type="ECO:0000313" key="23">
    <source>
        <dbReference type="Proteomes" id="UP000694701"/>
    </source>
</evidence>
<dbReference type="SUPFAM" id="SSF68993">
    <property type="entry name" value="FAT domain of focal adhesion kinase"/>
    <property type="match status" value="1"/>
</dbReference>
<evidence type="ECO:0000259" key="20">
    <source>
        <dbReference type="PROSITE" id="PS50011"/>
    </source>
</evidence>
<keyword evidence="10 19" id="KW-0547">Nucleotide-binding</keyword>
<evidence type="ECO:0000256" key="3">
    <source>
        <dbReference type="ARBA" id="ARBA00004413"/>
    </source>
</evidence>
<evidence type="ECO:0000256" key="11">
    <source>
        <dbReference type="ARBA" id="ARBA00022777"/>
    </source>
</evidence>
<dbReference type="SMART" id="SM00295">
    <property type="entry name" value="B41"/>
    <property type="match status" value="1"/>
</dbReference>
<dbReference type="InterPro" id="IPR017441">
    <property type="entry name" value="Protein_kinase_ATP_BS"/>
</dbReference>
<name>A0A8C2EAP3_CYPCA</name>
<evidence type="ECO:0000256" key="8">
    <source>
        <dbReference type="ARBA" id="ARBA00022553"/>
    </source>
</evidence>
<dbReference type="GO" id="GO:0007172">
    <property type="term" value="P:signal complex assembly"/>
    <property type="evidence" value="ECO:0007669"/>
    <property type="project" value="InterPro"/>
</dbReference>
<keyword evidence="8" id="KW-0597">Phosphoprotein</keyword>
<comment type="similarity">
    <text evidence="18">Belongs to the protein kinase superfamily. Tyr protein kinase family. Fes/fps subfamily.</text>
</comment>
<dbReference type="Ensembl" id="ENSCCRT00020041486.1">
    <property type="protein sequence ID" value="ENSCCRP00020038000.1"/>
    <property type="gene ID" value="ENSCCRG00020016940.1"/>
</dbReference>
<dbReference type="SUPFAM" id="SSF56112">
    <property type="entry name" value="Protein kinase-like (PK-like)"/>
    <property type="match status" value="1"/>
</dbReference>
<dbReference type="InterPro" id="IPR001245">
    <property type="entry name" value="Ser-Thr/Tyr_kinase_cat_dom"/>
</dbReference>
<comment type="subcellular location">
    <subcellularLocation>
        <location evidence="1">Cell junction</location>
        <location evidence="1">Focal adhesion</location>
    </subcellularLocation>
    <subcellularLocation>
        <location evidence="3">Cell membrane</location>
        <topology evidence="3">Peripheral membrane protein</topology>
        <orientation evidence="3">Cytoplasmic side</orientation>
    </subcellularLocation>
    <subcellularLocation>
        <location evidence="2">Cell projection</location>
    </subcellularLocation>
    <subcellularLocation>
        <location evidence="4">Cytoplasm</location>
    </subcellularLocation>
</comment>
<dbReference type="InterPro" id="IPR020635">
    <property type="entry name" value="Tyr_kinase_cat_dom"/>
</dbReference>
<dbReference type="InterPro" id="IPR049385">
    <property type="entry name" value="FAK1-like_FERM_C"/>
</dbReference>
<protein>
    <recommendedName>
        <fullName evidence="5">non-specific protein-tyrosine kinase</fullName>
        <ecNumber evidence="5">2.7.10.2</ecNumber>
    </recommendedName>
</protein>
<dbReference type="PROSITE" id="PS00109">
    <property type="entry name" value="PROTEIN_KINASE_TYR"/>
    <property type="match status" value="1"/>
</dbReference>
<dbReference type="Gene3D" id="3.30.200.20">
    <property type="entry name" value="Phosphorylase Kinase, domain 1"/>
    <property type="match status" value="1"/>
</dbReference>
<dbReference type="CDD" id="cd14473">
    <property type="entry name" value="FERM_B-lobe"/>
    <property type="match status" value="1"/>
</dbReference>
<reference evidence="22" key="1">
    <citation type="submission" date="2025-08" db="UniProtKB">
        <authorList>
            <consortium name="Ensembl"/>
        </authorList>
    </citation>
    <scope>IDENTIFICATION</scope>
</reference>
<evidence type="ECO:0000256" key="7">
    <source>
        <dbReference type="ARBA" id="ARBA00022490"/>
    </source>
</evidence>
<dbReference type="InterPro" id="IPR014352">
    <property type="entry name" value="FERM/acyl-CoA-bd_prot_sf"/>
</dbReference>
<dbReference type="InterPro" id="IPR029071">
    <property type="entry name" value="Ubiquitin-like_domsf"/>
</dbReference>
<dbReference type="Pfam" id="PF03623">
    <property type="entry name" value="Focal_AT"/>
    <property type="match status" value="1"/>
</dbReference>
<evidence type="ECO:0000256" key="10">
    <source>
        <dbReference type="ARBA" id="ARBA00022741"/>
    </source>
</evidence>
<evidence type="ECO:0000259" key="21">
    <source>
        <dbReference type="PROSITE" id="PS50057"/>
    </source>
</evidence>
<dbReference type="InterPro" id="IPR035963">
    <property type="entry name" value="FERM_2"/>
</dbReference>
<dbReference type="PROSITE" id="PS50011">
    <property type="entry name" value="PROTEIN_KINASE_DOM"/>
    <property type="match status" value="1"/>
</dbReference>
<dbReference type="SUPFAM" id="SSF47031">
    <property type="entry name" value="Second domain of FERM"/>
    <property type="match status" value="1"/>
</dbReference>
<dbReference type="GO" id="GO:0004715">
    <property type="term" value="F:non-membrane spanning protein tyrosine kinase activity"/>
    <property type="evidence" value="ECO:0007669"/>
    <property type="project" value="UniProtKB-EC"/>
</dbReference>
<dbReference type="GO" id="GO:0005925">
    <property type="term" value="C:focal adhesion"/>
    <property type="evidence" value="ECO:0007669"/>
    <property type="project" value="UniProtKB-SubCell"/>
</dbReference>
<dbReference type="PANTHER" id="PTHR46221">
    <property type="entry name" value="FERM AND PDZ DOMAIN-CONTAINING PROTEIN FAMILY MEMBER"/>
    <property type="match status" value="1"/>
</dbReference>
<dbReference type="PRINTS" id="PR00109">
    <property type="entry name" value="TYRKINASE"/>
</dbReference>
<dbReference type="FunFam" id="3.30.200.20:FF:000194">
    <property type="entry name" value="protein-tyrosine kinase 2-beta isoform X1"/>
    <property type="match status" value="1"/>
</dbReference>
<dbReference type="InterPro" id="IPR000299">
    <property type="entry name" value="FERM_domain"/>
</dbReference>
<dbReference type="InterPro" id="IPR008266">
    <property type="entry name" value="Tyr_kinase_AS"/>
</dbReference>
<dbReference type="AlphaFoldDB" id="A0A8C2EAP3"/>
<dbReference type="Proteomes" id="UP000694701">
    <property type="component" value="Unplaced"/>
</dbReference>
<dbReference type="Gene3D" id="1.20.80.10">
    <property type="match status" value="1"/>
</dbReference>
<accession>A0A8C2EAP3</accession>
<dbReference type="InterPro" id="IPR019748">
    <property type="entry name" value="FERM_central"/>
</dbReference>
<keyword evidence="14" id="KW-0472">Membrane</keyword>
<dbReference type="Gene3D" id="1.20.120.330">
    <property type="entry name" value="Nucleotidyltransferases domain 2"/>
    <property type="match status" value="1"/>
</dbReference>
<evidence type="ECO:0000256" key="17">
    <source>
        <dbReference type="ARBA" id="ARBA00051245"/>
    </source>
</evidence>
<evidence type="ECO:0000256" key="5">
    <source>
        <dbReference type="ARBA" id="ARBA00011903"/>
    </source>
</evidence>
<evidence type="ECO:0000313" key="22">
    <source>
        <dbReference type="Ensembl" id="ENSCCRP00020038000.1"/>
    </source>
</evidence>
<dbReference type="InterPro" id="IPR041784">
    <property type="entry name" value="FAK1/PYK2_FERM_C"/>
</dbReference>
<dbReference type="PROSITE" id="PS00107">
    <property type="entry name" value="PROTEIN_KINASE_ATP"/>
    <property type="match status" value="1"/>
</dbReference>
<dbReference type="GO" id="GO:0042995">
    <property type="term" value="C:cell projection"/>
    <property type="evidence" value="ECO:0007669"/>
    <property type="project" value="UniProtKB-SubCell"/>
</dbReference>
<dbReference type="Pfam" id="PF00373">
    <property type="entry name" value="FERM_M"/>
    <property type="match status" value="1"/>
</dbReference>
<proteinExistence type="inferred from homology"/>
<dbReference type="Pfam" id="PF18038">
    <property type="entry name" value="FERM_N_2"/>
    <property type="match status" value="1"/>
</dbReference>
<feature type="domain" description="Protein kinase" evidence="20">
    <location>
        <begin position="375"/>
        <end position="627"/>
    </location>
</feature>
<evidence type="ECO:0000256" key="18">
    <source>
        <dbReference type="ARBA" id="ARBA00061333"/>
    </source>
</evidence>
<dbReference type="InterPro" id="IPR011009">
    <property type="entry name" value="Kinase-like_dom_sf"/>
</dbReference>
<organism evidence="22 23">
    <name type="scientific">Cyprinus carpio</name>
    <name type="common">Common carp</name>
    <dbReference type="NCBI Taxonomy" id="7962"/>
    <lineage>
        <taxon>Eukaryota</taxon>
        <taxon>Metazoa</taxon>
        <taxon>Chordata</taxon>
        <taxon>Craniata</taxon>
        <taxon>Vertebrata</taxon>
        <taxon>Euteleostomi</taxon>
        <taxon>Actinopterygii</taxon>
        <taxon>Neopterygii</taxon>
        <taxon>Teleostei</taxon>
        <taxon>Ostariophysi</taxon>
        <taxon>Cypriniformes</taxon>
        <taxon>Cyprinidae</taxon>
        <taxon>Cyprininae</taxon>
        <taxon>Cyprinus</taxon>
    </lineage>
</organism>
<dbReference type="FunFam" id="1.10.510.10:FF:000027">
    <property type="entry name" value="Receptor protein-tyrosine kinase"/>
    <property type="match status" value="1"/>
</dbReference>
<dbReference type="InterPro" id="IPR005189">
    <property type="entry name" value="Focal_adhesion_kin_target_dom"/>
</dbReference>
<dbReference type="Pfam" id="PF07714">
    <property type="entry name" value="PK_Tyr_Ser-Thr"/>
    <property type="match status" value="1"/>
</dbReference>
<keyword evidence="12 19" id="KW-0067">ATP-binding</keyword>
<comment type="catalytic activity">
    <reaction evidence="17">
        <text>L-tyrosyl-[protein] + ATP = O-phospho-L-tyrosyl-[protein] + ADP + H(+)</text>
        <dbReference type="Rhea" id="RHEA:10596"/>
        <dbReference type="Rhea" id="RHEA-COMP:10136"/>
        <dbReference type="Rhea" id="RHEA-COMP:20101"/>
        <dbReference type="ChEBI" id="CHEBI:15378"/>
        <dbReference type="ChEBI" id="CHEBI:30616"/>
        <dbReference type="ChEBI" id="CHEBI:46858"/>
        <dbReference type="ChEBI" id="CHEBI:61978"/>
        <dbReference type="ChEBI" id="CHEBI:456216"/>
        <dbReference type="EC" id="2.7.10.2"/>
    </reaction>
</comment>
<evidence type="ECO:0000256" key="4">
    <source>
        <dbReference type="ARBA" id="ARBA00004496"/>
    </source>
</evidence>
<feature type="binding site" evidence="19">
    <location>
        <position position="402"/>
    </location>
    <ligand>
        <name>ATP</name>
        <dbReference type="ChEBI" id="CHEBI:30616"/>
    </ligand>
</feature>
<dbReference type="PANTHER" id="PTHR46221:SF11">
    <property type="entry name" value="NON-SPECIFIC PROTEIN-TYROSINE KINASE"/>
    <property type="match status" value="1"/>
</dbReference>
<dbReference type="InterPro" id="IPR000719">
    <property type="entry name" value="Prot_kinase_dom"/>
</dbReference>
<feature type="domain" description="FERM" evidence="21">
    <location>
        <begin position="36"/>
        <end position="326"/>
    </location>
</feature>
<dbReference type="Pfam" id="PF21477">
    <property type="entry name" value="FERM_C_FAK1"/>
    <property type="match status" value="1"/>
</dbReference>
<dbReference type="GO" id="GO:0005737">
    <property type="term" value="C:cytoplasm"/>
    <property type="evidence" value="ECO:0007669"/>
    <property type="project" value="UniProtKB-SubCell"/>
</dbReference>
<dbReference type="Gene3D" id="1.10.510.10">
    <property type="entry name" value="Transferase(Phosphotransferase) domain 1"/>
    <property type="match status" value="1"/>
</dbReference>
<dbReference type="CDD" id="cd13190">
    <property type="entry name" value="FERM_C_FAK1"/>
    <property type="match status" value="1"/>
</dbReference>
<keyword evidence="11" id="KW-0418">Kinase</keyword>
<dbReference type="EC" id="2.7.10.2" evidence="5"/>
<keyword evidence="13" id="KW-0965">Cell junction</keyword>
<dbReference type="GO" id="GO:0007165">
    <property type="term" value="P:signal transduction"/>
    <property type="evidence" value="ECO:0007669"/>
    <property type="project" value="UniProtKB-ARBA"/>
</dbReference>
<evidence type="ECO:0000256" key="14">
    <source>
        <dbReference type="ARBA" id="ARBA00023136"/>
    </source>
</evidence>
<dbReference type="InterPro" id="IPR036137">
    <property type="entry name" value="Focal_adhe_kin_target_dom_sf"/>
</dbReference>
<evidence type="ECO:0000256" key="19">
    <source>
        <dbReference type="PROSITE-ProRule" id="PRU10141"/>
    </source>
</evidence>
<dbReference type="Gene3D" id="3.10.20.90">
    <property type="entry name" value="Phosphatidylinositol 3-kinase Catalytic Subunit, Chain A, domain 1"/>
    <property type="match status" value="1"/>
</dbReference>
<dbReference type="GO" id="GO:0008284">
    <property type="term" value="P:positive regulation of cell population proliferation"/>
    <property type="evidence" value="ECO:0007669"/>
    <property type="project" value="UniProtKB-ARBA"/>
</dbReference>
<evidence type="ECO:0000256" key="1">
    <source>
        <dbReference type="ARBA" id="ARBA00004246"/>
    </source>
</evidence>
<dbReference type="PROSITE" id="PS50057">
    <property type="entry name" value="FERM_3"/>
    <property type="match status" value="1"/>
</dbReference>
<dbReference type="InterPro" id="IPR019749">
    <property type="entry name" value="Band_41_domain"/>
</dbReference>
<evidence type="ECO:0000256" key="2">
    <source>
        <dbReference type="ARBA" id="ARBA00004316"/>
    </source>
</evidence>
<evidence type="ECO:0000256" key="9">
    <source>
        <dbReference type="ARBA" id="ARBA00022679"/>
    </source>
</evidence>
<keyword evidence="9" id="KW-0808">Transferase</keyword>
<sequence length="868" mass="99318">MASDASTLSWKVPTQDWDGGIKSPDLGPVGDGVPVKIIKVCFSSSNNLSKNFKLVKCDSSWQIKTIIQSILISGRLGPNVQNPGCFGLRLKHLKSEELHWLHPDLTVGEVEQRYESHHAEAEWKYDLRIRYIPTDFMKRLKEDRTFLLYFYQQVRCDYMQHHASKVGDGMALQLGCLEIRRFYKDMNAKGLEKRSNFDLKLIQQTFQQYALLKEDECMIKFFEIYGEFFNFDEEIFPCELVQGWSLAVDLVIGPKGIRQRTKAVCLAEFKQIRSIKYNTQNDGRTLLLIEIEGAKQPLSISVASLAIAENMADLIDGYCRLLNHTDSSLILRNSLPEIPCGLQHRMNMNNSDIYCEIPDEKPPPPAKVGLSRKDIILKRMLGEGFFGEVHEGNGEKISVAVKTCKECAPDVREKFVGEAVIMKNLDHPHIVRLIGVIEEDPVWIVMELCQHGELGKYLTKNLPSVTLVLFSLQICKALVYLQGMNMVHRDIAVRNVLVATPESVKLGDFGLSRYIEDEEYYKASVTRLPIKWMAPESINFRRFTIASDVWMFAVCVWEIMSRGKQPFHWLDNRDVINQLEQGNRLPKPEHCPPALYSLMTRCWSYDPRERPTFTELACNISDVHQMEKELEVERERDKARNTRILEPKLNISEPPPKVAVSFNMLFEGEFSFGPTSKEDAQRLWQKEKEHMQDTLMMQKEQMEEDTKWLKEEEKTAVQPTPTAELDRSEDSVYQCVMDVVKVVVQLKNDINTLPSTDYISPVKTVGLSLRNLINSVDDILPTLHVSCKTEIEGTQKLLNKDLAELISKMRLAQQNAITSLKEECKKQMLAAAHTLAMDAKNLLDAVDQARVRSNLAKPRPEDPNSLTD</sequence>
<keyword evidence="16" id="KW-0966">Cell projection</keyword>
<dbReference type="SUPFAM" id="SSF50729">
    <property type="entry name" value="PH domain-like"/>
    <property type="match status" value="1"/>
</dbReference>
<evidence type="ECO:0000256" key="6">
    <source>
        <dbReference type="ARBA" id="ARBA00022475"/>
    </source>
</evidence>
<dbReference type="FunFam" id="3.10.20.90:FF:000080">
    <property type="entry name" value="protein-tyrosine kinase 2-beta isoform X1"/>
    <property type="match status" value="1"/>
</dbReference>
<dbReference type="SUPFAM" id="SSF54236">
    <property type="entry name" value="Ubiquitin-like"/>
    <property type="match status" value="1"/>
</dbReference>
<evidence type="ECO:0000256" key="16">
    <source>
        <dbReference type="ARBA" id="ARBA00023273"/>
    </source>
</evidence>
<dbReference type="InterPro" id="IPR011993">
    <property type="entry name" value="PH-like_dom_sf"/>
</dbReference>
<keyword evidence="15" id="KW-0829">Tyrosine-protein kinase</keyword>
<evidence type="ECO:0000256" key="12">
    <source>
        <dbReference type="ARBA" id="ARBA00022840"/>
    </source>
</evidence>
<dbReference type="GO" id="GO:0005886">
    <property type="term" value="C:plasma membrane"/>
    <property type="evidence" value="ECO:0007669"/>
    <property type="project" value="UniProtKB-SubCell"/>
</dbReference>